<dbReference type="AlphaFoldDB" id="A0A317L3F5"/>
<keyword evidence="1" id="KW-1133">Transmembrane helix</keyword>
<reference evidence="2 3" key="1">
    <citation type="submission" date="2018-05" db="EMBL/GenBank/DDBJ databases">
        <title>Genomic analysis of Gracilibacillus dipsosauri DD1 reveals novel features of a salt-tolerant amylase.</title>
        <authorList>
            <person name="Deutch C.E."/>
            <person name="Yang S."/>
        </authorList>
    </citation>
    <scope>NUCLEOTIDE SEQUENCE [LARGE SCALE GENOMIC DNA]</scope>
    <source>
        <strain evidence="2 3">DD1</strain>
    </source>
</reference>
<gene>
    <name evidence="2" type="ORF">DLJ74_00520</name>
</gene>
<keyword evidence="3" id="KW-1185">Reference proteome</keyword>
<dbReference type="EMBL" id="QGTD01000001">
    <property type="protein sequence ID" value="PWU70357.1"/>
    <property type="molecule type" value="Genomic_DNA"/>
</dbReference>
<organism evidence="2 3">
    <name type="scientific">Gracilibacillus dipsosauri</name>
    <dbReference type="NCBI Taxonomy" id="178340"/>
    <lineage>
        <taxon>Bacteria</taxon>
        <taxon>Bacillati</taxon>
        <taxon>Bacillota</taxon>
        <taxon>Bacilli</taxon>
        <taxon>Bacillales</taxon>
        <taxon>Bacillaceae</taxon>
        <taxon>Gracilibacillus</taxon>
    </lineage>
</organism>
<dbReference type="Proteomes" id="UP000245624">
    <property type="component" value="Unassembled WGS sequence"/>
</dbReference>
<dbReference type="RefSeq" id="WP_054788736.1">
    <property type="nucleotide sequence ID" value="NZ_JAJUIE010000024.1"/>
</dbReference>
<feature type="transmembrane region" description="Helical" evidence="1">
    <location>
        <begin position="12"/>
        <end position="29"/>
    </location>
</feature>
<protein>
    <submittedName>
        <fullName evidence="2">Uncharacterized protein</fullName>
    </submittedName>
</protein>
<keyword evidence="1" id="KW-0812">Transmembrane</keyword>
<sequence>MEKHRKKSKTLFFIGIWLVAFGITFHSTLGIQENMLGFSAIPLMIIGIILLMVSNFYKTRGDGA</sequence>
<evidence type="ECO:0000256" key="1">
    <source>
        <dbReference type="SAM" id="Phobius"/>
    </source>
</evidence>
<evidence type="ECO:0000313" key="2">
    <source>
        <dbReference type="EMBL" id="PWU70357.1"/>
    </source>
</evidence>
<proteinExistence type="predicted"/>
<accession>A0A317L3F5</accession>
<name>A0A317L3F5_9BACI</name>
<keyword evidence="1" id="KW-0472">Membrane</keyword>
<evidence type="ECO:0000313" key="3">
    <source>
        <dbReference type="Proteomes" id="UP000245624"/>
    </source>
</evidence>
<comment type="caution">
    <text evidence="2">The sequence shown here is derived from an EMBL/GenBank/DDBJ whole genome shotgun (WGS) entry which is preliminary data.</text>
</comment>
<feature type="transmembrane region" description="Helical" evidence="1">
    <location>
        <begin position="35"/>
        <end position="57"/>
    </location>
</feature>